<protein>
    <submittedName>
        <fullName evidence="2">Uncharacterized protein</fullName>
    </submittedName>
</protein>
<sequence length="301" mass="34382">MLQFDSPGAPHDETETQLKTEQSSSCEPAKNQEPSPQSCLNQEPAPQNCLNQEPAPQNCLNQEPAPQNCLNQEPGPKTRRKQKPAKDLQGGLEEPKTPIESFSTSERGNSPPIAPAQTSLSNTETQQVESIRNNLPSDEREKPPPIKIRYSLPSDEREGSPPIKIRYSLPSDERERSPPIKIRYSLPSDERERSPPIKIRYSLPSDERERSPPIAVRYSLPSDAPFMPLHLIPDQGSTEIMKKHEISSQWDTVYIYNLAWEVSRHILQEKPLSLEHPLVMKLYQKLEEQMWEWNVKESPKK</sequence>
<name>A0AAV2JYB5_KNICA</name>
<dbReference type="AlphaFoldDB" id="A0AAV2JYB5"/>
<gene>
    <name evidence="2" type="ORF">KC01_LOCUS11178</name>
</gene>
<evidence type="ECO:0000313" key="2">
    <source>
        <dbReference type="EMBL" id="CAL1580314.1"/>
    </source>
</evidence>
<keyword evidence="3" id="KW-1185">Reference proteome</keyword>
<feature type="compositionally biased region" description="Polar residues" evidence="1">
    <location>
        <begin position="19"/>
        <end position="71"/>
    </location>
</feature>
<accession>A0AAV2JYB5</accession>
<feature type="compositionally biased region" description="Polar residues" evidence="1">
    <location>
        <begin position="116"/>
        <end position="136"/>
    </location>
</feature>
<reference evidence="2 3" key="1">
    <citation type="submission" date="2024-04" db="EMBL/GenBank/DDBJ databases">
        <authorList>
            <person name="Waldvogel A.-M."/>
            <person name="Schoenle A."/>
        </authorList>
    </citation>
    <scope>NUCLEOTIDE SEQUENCE [LARGE SCALE GENOMIC DNA]</scope>
</reference>
<evidence type="ECO:0000313" key="3">
    <source>
        <dbReference type="Proteomes" id="UP001497482"/>
    </source>
</evidence>
<dbReference type="Proteomes" id="UP001497482">
    <property type="component" value="Chromosome 14"/>
</dbReference>
<evidence type="ECO:0000256" key="1">
    <source>
        <dbReference type="SAM" id="MobiDB-lite"/>
    </source>
</evidence>
<organism evidence="2 3">
    <name type="scientific">Knipowitschia caucasica</name>
    <name type="common">Caucasian dwarf goby</name>
    <name type="synonym">Pomatoschistus caucasicus</name>
    <dbReference type="NCBI Taxonomy" id="637954"/>
    <lineage>
        <taxon>Eukaryota</taxon>
        <taxon>Metazoa</taxon>
        <taxon>Chordata</taxon>
        <taxon>Craniata</taxon>
        <taxon>Vertebrata</taxon>
        <taxon>Euteleostomi</taxon>
        <taxon>Actinopterygii</taxon>
        <taxon>Neopterygii</taxon>
        <taxon>Teleostei</taxon>
        <taxon>Neoteleostei</taxon>
        <taxon>Acanthomorphata</taxon>
        <taxon>Gobiaria</taxon>
        <taxon>Gobiiformes</taxon>
        <taxon>Gobioidei</taxon>
        <taxon>Gobiidae</taxon>
        <taxon>Gobiinae</taxon>
        <taxon>Knipowitschia</taxon>
    </lineage>
</organism>
<feature type="region of interest" description="Disordered" evidence="1">
    <location>
        <begin position="1"/>
        <end position="196"/>
    </location>
</feature>
<proteinExistence type="predicted"/>
<dbReference type="EMBL" id="OZ035836">
    <property type="protein sequence ID" value="CAL1580314.1"/>
    <property type="molecule type" value="Genomic_DNA"/>
</dbReference>